<keyword evidence="5" id="KW-0503">Monooxygenase</keyword>
<keyword evidence="2 4" id="KW-0479">Metal-binding</keyword>
<dbReference type="OrthoDB" id="1470350at2759"/>
<reference evidence="7" key="1">
    <citation type="journal article" date="2020" name="Nat. Commun.">
        <title>Genome sequence of the cluster root forming white lupin.</title>
        <authorList>
            <person name="Hufnagel B."/>
            <person name="Marques A."/>
            <person name="Soriano A."/>
            <person name="Marques L."/>
            <person name="Divol F."/>
            <person name="Doumas P."/>
            <person name="Sallet E."/>
            <person name="Mancinotti D."/>
            <person name="Carrere S."/>
            <person name="Marande W."/>
            <person name="Arribat S."/>
            <person name="Keller J."/>
            <person name="Huneau C."/>
            <person name="Blein T."/>
            <person name="Aime D."/>
            <person name="Laguerre M."/>
            <person name="Taylor J."/>
            <person name="Schubert V."/>
            <person name="Nelson M."/>
            <person name="Geu-Flores F."/>
            <person name="Crespi M."/>
            <person name="Gallardo-Guerrero K."/>
            <person name="Delaux P.-M."/>
            <person name="Salse J."/>
            <person name="Berges H."/>
            <person name="Guyot R."/>
            <person name="Gouzy J."/>
            <person name="Peret B."/>
        </authorList>
    </citation>
    <scope>NUCLEOTIDE SEQUENCE [LARGE SCALE GENOMIC DNA]</scope>
    <source>
        <strain evidence="7">cv. Amiga</strain>
    </source>
</reference>
<dbReference type="Proteomes" id="UP000447434">
    <property type="component" value="Chromosome 13"/>
</dbReference>
<dbReference type="GO" id="GO:0020037">
    <property type="term" value="F:heme binding"/>
    <property type="evidence" value="ECO:0007669"/>
    <property type="project" value="InterPro"/>
</dbReference>
<dbReference type="InterPro" id="IPR036396">
    <property type="entry name" value="Cyt_P450_sf"/>
</dbReference>
<feature type="binding site" description="axial binding residue" evidence="4">
    <location>
        <position position="464"/>
    </location>
    <ligand>
        <name>heme</name>
        <dbReference type="ChEBI" id="CHEBI:30413"/>
    </ligand>
    <ligandPart>
        <name>Fe</name>
        <dbReference type="ChEBI" id="CHEBI:18248"/>
    </ligandPart>
</feature>
<protein>
    <submittedName>
        <fullName evidence="6">Putative costunolide synthase</fullName>
    </submittedName>
</protein>
<dbReference type="PRINTS" id="PR00463">
    <property type="entry name" value="EP450I"/>
</dbReference>
<dbReference type="Pfam" id="PF00067">
    <property type="entry name" value="p450"/>
    <property type="match status" value="1"/>
</dbReference>
<dbReference type="GO" id="GO:0016705">
    <property type="term" value="F:oxidoreductase activity, acting on paired donors, with incorporation or reduction of molecular oxygen"/>
    <property type="evidence" value="ECO:0007669"/>
    <property type="project" value="InterPro"/>
</dbReference>
<evidence type="ECO:0000256" key="2">
    <source>
        <dbReference type="ARBA" id="ARBA00022723"/>
    </source>
</evidence>
<dbReference type="FunFam" id="1.10.630.10:FF:000011">
    <property type="entry name" value="Cytochrome P450 83B1"/>
    <property type="match status" value="1"/>
</dbReference>
<keyword evidence="7" id="KW-1185">Reference proteome</keyword>
<dbReference type="SUPFAM" id="SSF48264">
    <property type="entry name" value="Cytochrome P450"/>
    <property type="match status" value="1"/>
</dbReference>
<dbReference type="PROSITE" id="PS00086">
    <property type="entry name" value="CYTOCHROME_P450"/>
    <property type="match status" value="1"/>
</dbReference>
<evidence type="ECO:0000256" key="5">
    <source>
        <dbReference type="RuleBase" id="RU000461"/>
    </source>
</evidence>
<dbReference type="AlphaFoldDB" id="A0A6A5NPN1"/>
<dbReference type="GO" id="GO:0005506">
    <property type="term" value="F:iron ion binding"/>
    <property type="evidence" value="ECO:0007669"/>
    <property type="project" value="InterPro"/>
</dbReference>
<dbReference type="PRINTS" id="PR00385">
    <property type="entry name" value="P450"/>
</dbReference>
<comment type="similarity">
    <text evidence="1 5">Belongs to the cytochrome P450 family.</text>
</comment>
<comment type="cofactor">
    <cofactor evidence="4">
        <name>heme</name>
        <dbReference type="ChEBI" id="CHEBI:30413"/>
    </cofactor>
</comment>
<gene>
    <name evidence="6" type="ORF">Lalb_Chr13g0297551</name>
</gene>
<evidence type="ECO:0000256" key="4">
    <source>
        <dbReference type="PIRSR" id="PIRSR602401-1"/>
    </source>
</evidence>
<dbReference type="InterPro" id="IPR017972">
    <property type="entry name" value="Cyt_P450_CS"/>
</dbReference>
<evidence type="ECO:0000256" key="1">
    <source>
        <dbReference type="ARBA" id="ARBA00010617"/>
    </source>
</evidence>
<evidence type="ECO:0000313" key="6">
    <source>
        <dbReference type="EMBL" id="KAE9601411.1"/>
    </source>
</evidence>
<sequence>MQMALKQWTYEQIKEVFFSTFYLSLFFIISTLIVLKFSGRTKSKTKLNQPPSPPKLPIIGHLHLLGSLPHRSLQKLSHKYGDMMFLQLGQMQTPTLVVSSSDVAMEIMKNHDINFSNRPQFTASKVLLYGCNDVGFDVYGENWRNKRKMLVLKLLSFKRVQSFSHIREEEVEEWIKKVREVSLSDACSVNLSDIFMSISNNIVCKCTLGRKFSASDDGDNKVKELARKVMIQLTAFTVRDYFPWLGWVDILTGKIKEYKDTFRQVDTLFDQVIEEHKKLEREGEKNYSSKKDFVDILLQLQADKKLDFEFTNNDLKPLLMDMFIGGSDTTSTMLEWTFVELMKNPIIMKKSQEEVRRVVGKKSKLEENDIDQMLYLKCVMKESLRLHPPAPLMAPRETISSLKLNGYDIPAKTMVYINAWAINNDPKLWKNPEEFIPERFENSDVDFKGHHFQFIPFGFGRRGCPGMIFGITAVEYVLASFLYWFDWKLPETYKSADDIDMGEIFGLVTSKKEPLHLKPIPFCP</sequence>
<accession>A0A6A5NPN1</accession>
<dbReference type="Gene3D" id="1.10.630.10">
    <property type="entry name" value="Cytochrome P450"/>
    <property type="match status" value="1"/>
</dbReference>
<dbReference type="EMBL" id="WOCE01000013">
    <property type="protein sequence ID" value="KAE9601411.1"/>
    <property type="molecule type" value="Genomic_DNA"/>
</dbReference>
<dbReference type="PANTHER" id="PTHR47955:SF15">
    <property type="entry name" value="CYTOCHROME P450 71A2-LIKE"/>
    <property type="match status" value="1"/>
</dbReference>
<keyword evidence="4 5" id="KW-0349">Heme</keyword>
<dbReference type="InterPro" id="IPR001128">
    <property type="entry name" value="Cyt_P450"/>
</dbReference>
<keyword evidence="5" id="KW-0560">Oxidoreductase</keyword>
<evidence type="ECO:0000256" key="3">
    <source>
        <dbReference type="ARBA" id="ARBA00023004"/>
    </source>
</evidence>
<name>A0A6A5NPN1_LUPAL</name>
<dbReference type="PANTHER" id="PTHR47955">
    <property type="entry name" value="CYTOCHROME P450 FAMILY 71 PROTEIN"/>
    <property type="match status" value="1"/>
</dbReference>
<organism evidence="6 7">
    <name type="scientific">Lupinus albus</name>
    <name type="common">White lupine</name>
    <name type="synonym">Lupinus termis</name>
    <dbReference type="NCBI Taxonomy" id="3870"/>
    <lineage>
        <taxon>Eukaryota</taxon>
        <taxon>Viridiplantae</taxon>
        <taxon>Streptophyta</taxon>
        <taxon>Embryophyta</taxon>
        <taxon>Tracheophyta</taxon>
        <taxon>Spermatophyta</taxon>
        <taxon>Magnoliopsida</taxon>
        <taxon>eudicotyledons</taxon>
        <taxon>Gunneridae</taxon>
        <taxon>Pentapetalae</taxon>
        <taxon>rosids</taxon>
        <taxon>fabids</taxon>
        <taxon>Fabales</taxon>
        <taxon>Fabaceae</taxon>
        <taxon>Papilionoideae</taxon>
        <taxon>50 kb inversion clade</taxon>
        <taxon>genistoids sensu lato</taxon>
        <taxon>core genistoids</taxon>
        <taxon>Genisteae</taxon>
        <taxon>Lupinus</taxon>
    </lineage>
</organism>
<evidence type="ECO:0000313" key="7">
    <source>
        <dbReference type="Proteomes" id="UP000447434"/>
    </source>
</evidence>
<dbReference type="InterPro" id="IPR002401">
    <property type="entry name" value="Cyt_P450_E_grp-I"/>
</dbReference>
<proteinExistence type="inferred from homology"/>
<keyword evidence="3 4" id="KW-0408">Iron</keyword>
<dbReference type="GO" id="GO:0004497">
    <property type="term" value="F:monooxygenase activity"/>
    <property type="evidence" value="ECO:0007669"/>
    <property type="project" value="UniProtKB-KW"/>
</dbReference>
<dbReference type="CDD" id="cd11072">
    <property type="entry name" value="CYP71-like"/>
    <property type="match status" value="1"/>
</dbReference>
<comment type="caution">
    <text evidence="6">The sequence shown here is derived from an EMBL/GenBank/DDBJ whole genome shotgun (WGS) entry which is preliminary data.</text>
</comment>